<dbReference type="OrthoDB" id="1707719at2"/>
<gene>
    <name evidence="2" type="ORF">EDD79_105013</name>
</gene>
<organism evidence="2 3">
    <name type="scientific">Serpentinicella alkaliphila</name>
    <dbReference type="NCBI Taxonomy" id="1734049"/>
    <lineage>
        <taxon>Bacteria</taxon>
        <taxon>Bacillati</taxon>
        <taxon>Bacillota</taxon>
        <taxon>Clostridia</taxon>
        <taxon>Peptostreptococcales</taxon>
        <taxon>Natronincolaceae</taxon>
        <taxon>Serpentinicella</taxon>
    </lineage>
</organism>
<sequence length="513" mass="60469">MSYSTEQHYLIKTKDYLSYFFYINEDQKLHYKLFNSSALYMKDELISDDQIIDYSGCIDNLDQIHLLYLDIAGNLKYVVGRNNNWNTKDISKLDIASNNYSYFTIYIQNNYTHLLYIKTNLLNKVISSIEHIFWDKATIVKNKVTTYMPGKYISPFHIDIDSTGSIHMVFKGIYKKNNQLYYSRFNINTKKWSASEILTDPSSDHSHPFILIDKKDNLHLCWCTVVNNNFVLSYKSKERLINVKEKWSEKLTLSDQNSNYISPVIVQHGNKIKILSRQNDTISEIISDNFGTSWNLIKHENYNKCEQPLLVKYHANLSDENEQYKLRYLYVEVSDHIKSLGTEIYIKSKPTTNTIKPAPEQPKPKDLIKDITNDVIPYNKIQHDDDNIEEKILSIIKDIDSYINDMESHIKKLSEIKSYLNSSKTTDTSKANSNEQEIQYLIKFIKDVESQLQVLEDEKQELIRELNYYNKKVEYFENKLVELKKQYLTLDEIVNKDIVKETSLLDKIINYFK</sequence>
<feature type="coiled-coil region" evidence="1">
    <location>
        <begin position="445"/>
        <end position="486"/>
    </location>
</feature>
<dbReference type="SUPFAM" id="SSF89372">
    <property type="entry name" value="Fucose-specific lectin"/>
    <property type="match status" value="1"/>
</dbReference>
<keyword evidence="3" id="KW-1185">Reference proteome</keyword>
<dbReference type="AlphaFoldDB" id="A0A4R2T150"/>
<name>A0A4R2T150_9FIRM</name>
<evidence type="ECO:0000256" key="1">
    <source>
        <dbReference type="SAM" id="Coils"/>
    </source>
</evidence>
<protein>
    <submittedName>
        <fullName evidence="2">Uncharacterized protein</fullName>
    </submittedName>
</protein>
<accession>A0A4R2T150</accession>
<comment type="caution">
    <text evidence="2">The sequence shown here is derived from an EMBL/GenBank/DDBJ whole genome shotgun (WGS) entry which is preliminary data.</text>
</comment>
<evidence type="ECO:0000313" key="2">
    <source>
        <dbReference type="EMBL" id="TCP96617.1"/>
    </source>
</evidence>
<dbReference type="Proteomes" id="UP000295504">
    <property type="component" value="Unassembled WGS sequence"/>
</dbReference>
<keyword evidence="1" id="KW-0175">Coiled coil</keyword>
<evidence type="ECO:0000313" key="3">
    <source>
        <dbReference type="Proteomes" id="UP000295504"/>
    </source>
</evidence>
<dbReference type="RefSeq" id="WP_132849555.1">
    <property type="nucleotide sequence ID" value="NZ_CP058648.1"/>
</dbReference>
<dbReference type="Gene3D" id="2.120.10.70">
    <property type="entry name" value="Fucose-specific lectin"/>
    <property type="match status" value="1"/>
</dbReference>
<dbReference type="EMBL" id="SLYC01000050">
    <property type="protein sequence ID" value="TCP96617.1"/>
    <property type="molecule type" value="Genomic_DNA"/>
</dbReference>
<reference evidence="2 3" key="1">
    <citation type="submission" date="2019-03" db="EMBL/GenBank/DDBJ databases">
        <title>Genomic Encyclopedia of Type Strains, Phase IV (KMG-IV): sequencing the most valuable type-strain genomes for metagenomic binning, comparative biology and taxonomic classification.</title>
        <authorList>
            <person name="Goeker M."/>
        </authorList>
    </citation>
    <scope>NUCLEOTIDE SEQUENCE [LARGE SCALE GENOMIC DNA]</scope>
    <source>
        <strain evidence="2 3">DSM 100013</strain>
    </source>
</reference>
<proteinExistence type="predicted"/>